<gene>
    <name evidence="2" type="ORF">F8M41_007858</name>
</gene>
<feature type="compositionally biased region" description="Polar residues" evidence="1">
    <location>
        <begin position="28"/>
        <end position="41"/>
    </location>
</feature>
<accession>A0A8H3X5Y8</accession>
<feature type="compositionally biased region" description="Basic and acidic residues" evidence="1">
    <location>
        <begin position="69"/>
        <end position="84"/>
    </location>
</feature>
<sequence>MPQSLIDLTKIADEINAPSTQRKHEMNETNNINTNSTPVTNEDNESPFIKKEKKNINNNSEPNEETDNPEEKEKNEKFTTNKKQEVKEIHIKTAMMMNKNQFLITKMCWKKKN</sequence>
<feature type="region of interest" description="Disordered" evidence="1">
    <location>
        <begin position="1"/>
        <end position="84"/>
    </location>
</feature>
<evidence type="ECO:0000313" key="2">
    <source>
        <dbReference type="EMBL" id="KAF0412767.1"/>
    </source>
</evidence>
<protein>
    <submittedName>
        <fullName evidence="2">Uncharacterized protein</fullName>
    </submittedName>
</protein>
<dbReference type="AlphaFoldDB" id="A0A8H3X5Y8"/>
<evidence type="ECO:0000256" key="1">
    <source>
        <dbReference type="SAM" id="MobiDB-lite"/>
    </source>
</evidence>
<reference evidence="2 3" key="1">
    <citation type="journal article" date="2019" name="Environ. Microbiol.">
        <title>At the nexus of three kingdoms: the genome of the mycorrhizal fungus Gigaspora margarita provides insights into plant, endobacterial and fungal interactions.</title>
        <authorList>
            <person name="Venice F."/>
            <person name="Ghignone S."/>
            <person name="Salvioli di Fossalunga A."/>
            <person name="Amselem J."/>
            <person name="Novero M."/>
            <person name="Xianan X."/>
            <person name="Sedzielewska Toro K."/>
            <person name="Morin E."/>
            <person name="Lipzen A."/>
            <person name="Grigoriev I.V."/>
            <person name="Henrissat B."/>
            <person name="Martin F.M."/>
            <person name="Bonfante P."/>
        </authorList>
    </citation>
    <scope>NUCLEOTIDE SEQUENCE [LARGE SCALE GENOMIC DNA]</scope>
    <source>
        <strain evidence="2 3">BEG34</strain>
    </source>
</reference>
<organism evidence="2 3">
    <name type="scientific">Gigaspora margarita</name>
    <dbReference type="NCBI Taxonomy" id="4874"/>
    <lineage>
        <taxon>Eukaryota</taxon>
        <taxon>Fungi</taxon>
        <taxon>Fungi incertae sedis</taxon>
        <taxon>Mucoromycota</taxon>
        <taxon>Glomeromycotina</taxon>
        <taxon>Glomeromycetes</taxon>
        <taxon>Diversisporales</taxon>
        <taxon>Gigasporaceae</taxon>
        <taxon>Gigaspora</taxon>
    </lineage>
</organism>
<dbReference type="Proteomes" id="UP000439903">
    <property type="component" value="Unassembled WGS sequence"/>
</dbReference>
<keyword evidence="3" id="KW-1185">Reference proteome</keyword>
<comment type="caution">
    <text evidence="2">The sequence shown here is derived from an EMBL/GenBank/DDBJ whole genome shotgun (WGS) entry which is preliminary data.</text>
</comment>
<dbReference type="EMBL" id="WTPW01001806">
    <property type="protein sequence ID" value="KAF0412767.1"/>
    <property type="molecule type" value="Genomic_DNA"/>
</dbReference>
<name>A0A8H3X5Y8_GIGMA</name>
<evidence type="ECO:0000313" key="3">
    <source>
        <dbReference type="Proteomes" id="UP000439903"/>
    </source>
</evidence>
<proteinExistence type="predicted"/>